<protein>
    <submittedName>
        <fullName evidence="2">Uncharacterized protein</fullName>
    </submittedName>
</protein>
<evidence type="ECO:0000256" key="1">
    <source>
        <dbReference type="SAM" id="MobiDB-lite"/>
    </source>
</evidence>
<dbReference type="AlphaFoldDB" id="X1CNX0"/>
<evidence type="ECO:0000313" key="2">
    <source>
        <dbReference type="EMBL" id="GAH09452.1"/>
    </source>
</evidence>
<sequence length="50" mass="5851">MGKPDFFSKPMTKQPKELTPEQTSPILSDERLEELKAEYERIFDCQHSGH</sequence>
<proteinExistence type="predicted"/>
<organism evidence="2">
    <name type="scientific">marine sediment metagenome</name>
    <dbReference type="NCBI Taxonomy" id="412755"/>
    <lineage>
        <taxon>unclassified sequences</taxon>
        <taxon>metagenomes</taxon>
        <taxon>ecological metagenomes</taxon>
    </lineage>
</organism>
<gene>
    <name evidence="2" type="ORF">S01H4_53937</name>
</gene>
<feature type="region of interest" description="Disordered" evidence="1">
    <location>
        <begin position="1"/>
        <end position="29"/>
    </location>
</feature>
<accession>X1CNX0</accession>
<dbReference type="EMBL" id="BART01030986">
    <property type="protein sequence ID" value="GAH09452.1"/>
    <property type="molecule type" value="Genomic_DNA"/>
</dbReference>
<comment type="caution">
    <text evidence="2">The sequence shown here is derived from an EMBL/GenBank/DDBJ whole genome shotgun (WGS) entry which is preliminary data.</text>
</comment>
<reference evidence="2" key="1">
    <citation type="journal article" date="2014" name="Front. Microbiol.">
        <title>High frequency of phylogenetically diverse reductive dehalogenase-homologous genes in deep subseafloor sedimentary metagenomes.</title>
        <authorList>
            <person name="Kawai M."/>
            <person name="Futagami T."/>
            <person name="Toyoda A."/>
            <person name="Takaki Y."/>
            <person name="Nishi S."/>
            <person name="Hori S."/>
            <person name="Arai W."/>
            <person name="Tsubouchi T."/>
            <person name="Morono Y."/>
            <person name="Uchiyama I."/>
            <person name="Ito T."/>
            <person name="Fujiyama A."/>
            <person name="Inagaki F."/>
            <person name="Takami H."/>
        </authorList>
    </citation>
    <scope>NUCLEOTIDE SEQUENCE</scope>
    <source>
        <strain evidence="2">Expedition CK06-06</strain>
    </source>
</reference>
<name>X1CNX0_9ZZZZ</name>